<dbReference type="OrthoDB" id="5597503at2759"/>
<accession>A0A1X2HE10</accession>
<feature type="transmembrane region" description="Helical" evidence="1">
    <location>
        <begin position="55"/>
        <end position="78"/>
    </location>
</feature>
<dbReference type="EMBL" id="MCGN01000004">
    <property type="protein sequence ID" value="ORY97195.1"/>
    <property type="molecule type" value="Genomic_DNA"/>
</dbReference>
<evidence type="ECO:0000313" key="2">
    <source>
        <dbReference type="EMBL" id="ORY97195.1"/>
    </source>
</evidence>
<feature type="transmembrane region" description="Helical" evidence="1">
    <location>
        <begin position="84"/>
        <end position="102"/>
    </location>
</feature>
<feature type="transmembrane region" description="Helical" evidence="1">
    <location>
        <begin position="174"/>
        <end position="196"/>
    </location>
</feature>
<evidence type="ECO:0000313" key="3">
    <source>
        <dbReference type="Proteomes" id="UP000242180"/>
    </source>
</evidence>
<dbReference type="AlphaFoldDB" id="A0A1X2HE10"/>
<protein>
    <submittedName>
        <fullName evidence="2">Uncharacterized protein</fullName>
    </submittedName>
</protein>
<organism evidence="2 3">
    <name type="scientific">Syncephalastrum racemosum</name>
    <name type="common">Filamentous fungus</name>
    <dbReference type="NCBI Taxonomy" id="13706"/>
    <lineage>
        <taxon>Eukaryota</taxon>
        <taxon>Fungi</taxon>
        <taxon>Fungi incertae sedis</taxon>
        <taxon>Mucoromycota</taxon>
        <taxon>Mucoromycotina</taxon>
        <taxon>Mucoromycetes</taxon>
        <taxon>Mucorales</taxon>
        <taxon>Syncephalastraceae</taxon>
        <taxon>Syncephalastrum</taxon>
    </lineage>
</organism>
<reference evidence="2 3" key="1">
    <citation type="submission" date="2016-07" db="EMBL/GenBank/DDBJ databases">
        <title>Pervasive Adenine N6-methylation of Active Genes in Fungi.</title>
        <authorList>
            <consortium name="DOE Joint Genome Institute"/>
            <person name="Mondo S.J."/>
            <person name="Dannebaum R.O."/>
            <person name="Kuo R.C."/>
            <person name="Labutti K."/>
            <person name="Haridas S."/>
            <person name="Kuo A."/>
            <person name="Salamov A."/>
            <person name="Ahrendt S.R."/>
            <person name="Lipzen A."/>
            <person name="Sullivan W."/>
            <person name="Andreopoulos W.B."/>
            <person name="Clum A."/>
            <person name="Lindquist E."/>
            <person name="Daum C."/>
            <person name="Ramamoorthy G.K."/>
            <person name="Gryganskyi A."/>
            <person name="Culley D."/>
            <person name="Magnuson J.K."/>
            <person name="James T.Y."/>
            <person name="O'Malley M.A."/>
            <person name="Stajich J.E."/>
            <person name="Spatafora J.W."/>
            <person name="Visel A."/>
            <person name="Grigoriev I.V."/>
        </authorList>
    </citation>
    <scope>NUCLEOTIDE SEQUENCE [LARGE SCALE GENOMIC DNA]</scope>
    <source>
        <strain evidence="2 3">NRRL 2496</strain>
    </source>
</reference>
<comment type="caution">
    <text evidence="2">The sequence shown here is derived from an EMBL/GenBank/DDBJ whole genome shotgun (WGS) entry which is preliminary data.</text>
</comment>
<feature type="transmembrane region" description="Helical" evidence="1">
    <location>
        <begin position="12"/>
        <end position="34"/>
    </location>
</feature>
<keyword evidence="3" id="KW-1185">Reference proteome</keyword>
<evidence type="ECO:0000256" key="1">
    <source>
        <dbReference type="SAM" id="Phobius"/>
    </source>
</evidence>
<sequence>MAHRDVVDGVVVAATVLYGAILYLAGELVCRCVMKKIDAVNRRVRYAKIAMASSMFIKTAFFIALLPSLNSVACAALSHIADFFYHMAMTAGAIVLLSRIRAVTPRNQMTDNGVCIYLEVYYWGPVYTLVDTAIDFYVTCMIGYRLLAHIRMLQRSRQTQGSVGSCVVVVIQNVIRTTILTLVNLMSAILIIFVRIGTADYPGPLAFHQSFVYLPRRL</sequence>
<gene>
    <name evidence="2" type="ORF">BCR43DRAFT_232423</name>
</gene>
<dbReference type="InParanoid" id="A0A1X2HE10"/>
<name>A0A1X2HE10_SYNRA</name>
<keyword evidence="1" id="KW-0812">Transmembrane</keyword>
<dbReference type="Proteomes" id="UP000242180">
    <property type="component" value="Unassembled WGS sequence"/>
</dbReference>
<keyword evidence="1" id="KW-0472">Membrane</keyword>
<keyword evidence="1" id="KW-1133">Transmembrane helix</keyword>
<proteinExistence type="predicted"/>